<feature type="transmembrane region" description="Helical" evidence="10">
    <location>
        <begin position="12"/>
        <end position="32"/>
    </location>
</feature>
<comment type="caution">
    <text evidence="12">The sequence shown here is derived from an EMBL/GenBank/DDBJ whole genome shotgun (WGS) entry which is preliminary data.</text>
</comment>
<evidence type="ECO:0000259" key="11">
    <source>
        <dbReference type="PROSITE" id="PS50109"/>
    </source>
</evidence>
<evidence type="ECO:0000256" key="2">
    <source>
        <dbReference type="ARBA" id="ARBA00004370"/>
    </source>
</evidence>
<comment type="catalytic activity">
    <reaction evidence="1">
        <text>ATP + protein L-histidine = ADP + protein N-phospho-L-histidine.</text>
        <dbReference type="EC" id="2.7.13.3"/>
    </reaction>
</comment>
<evidence type="ECO:0000256" key="5">
    <source>
        <dbReference type="ARBA" id="ARBA00022679"/>
    </source>
</evidence>
<dbReference type="Pfam" id="PF02518">
    <property type="entry name" value="HATPase_c"/>
    <property type="match status" value="1"/>
</dbReference>
<keyword evidence="5" id="KW-0808">Transferase</keyword>
<feature type="domain" description="Histidine kinase" evidence="11">
    <location>
        <begin position="147"/>
        <end position="353"/>
    </location>
</feature>
<dbReference type="Pfam" id="PF00512">
    <property type="entry name" value="HisKA"/>
    <property type="match status" value="1"/>
</dbReference>
<evidence type="ECO:0000256" key="1">
    <source>
        <dbReference type="ARBA" id="ARBA00000085"/>
    </source>
</evidence>
<proteinExistence type="predicted"/>
<evidence type="ECO:0000313" key="12">
    <source>
        <dbReference type="EMBL" id="GAA4492379.1"/>
    </source>
</evidence>
<dbReference type="EMBL" id="BAABFC010000001">
    <property type="protein sequence ID" value="GAA4492379.1"/>
    <property type="molecule type" value="Genomic_DNA"/>
</dbReference>
<keyword evidence="9 10" id="KW-0472">Membrane</keyword>
<keyword evidence="8 10" id="KW-1133">Transmembrane helix</keyword>
<keyword evidence="7 12" id="KW-0418">Kinase</keyword>
<dbReference type="PROSITE" id="PS50109">
    <property type="entry name" value="HIS_KIN"/>
    <property type="match status" value="1"/>
</dbReference>
<accession>A0ABP8PT78</accession>
<feature type="transmembrane region" description="Helical" evidence="10">
    <location>
        <begin position="66"/>
        <end position="91"/>
    </location>
</feature>
<dbReference type="PANTHER" id="PTHR45436:SF7">
    <property type="entry name" value="SENSOR PROTEIN BASS"/>
    <property type="match status" value="1"/>
</dbReference>
<dbReference type="GO" id="GO:0016301">
    <property type="term" value="F:kinase activity"/>
    <property type="evidence" value="ECO:0007669"/>
    <property type="project" value="UniProtKB-KW"/>
</dbReference>
<dbReference type="CDD" id="cd00082">
    <property type="entry name" value="HisKA"/>
    <property type="match status" value="1"/>
</dbReference>
<name>A0ABP8PT78_9GAMM</name>
<dbReference type="SMART" id="SM00387">
    <property type="entry name" value="HATPase_c"/>
    <property type="match status" value="1"/>
</dbReference>
<evidence type="ECO:0000256" key="6">
    <source>
        <dbReference type="ARBA" id="ARBA00022692"/>
    </source>
</evidence>
<evidence type="ECO:0000256" key="8">
    <source>
        <dbReference type="ARBA" id="ARBA00022989"/>
    </source>
</evidence>
<keyword evidence="6 10" id="KW-0812">Transmembrane</keyword>
<dbReference type="InterPro" id="IPR003661">
    <property type="entry name" value="HisK_dim/P_dom"/>
</dbReference>
<dbReference type="InterPro" id="IPR036097">
    <property type="entry name" value="HisK_dim/P_sf"/>
</dbReference>
<reference evidence="13" key="1">
    <citation type="journal article" date="2019" name="Int. J. Syst. Evol. Microbiol.">
        <title>The Global Catalogue of Microorganisms (GCM) 10K type strain sequencing project: providing services to taxonomists for standard genome sequencing and annotation.</title>
        <authorList>
            <consortium name="The Broad Institute Genomics Platform"/>
            <consortium name="The Broad Institute Genome Sequencing Center for Infectious Disease"/>
            <person name="Wu L."/>
            <person name="Ma J."/>
        </authorList>
    </citation>
    <scope>NUCLEOTIDE SEQUENCE [LARGE SCALE GENOMIC DNA]</scope>
    <source>
        <strain evidence="13">JCM 32226</strain>
    </source>
</reference>
<dbReference type="SMART" id="SM00388">
    <property type="entry name" value="HisKA"/>
    <property type="match status" value="1"/>
</dbReference>
<protein>
    <recommendedName>
        <fullName evidence="3">histidine kinase</fullName>
        <ecNumber evidence="3">2.7.13.3</ecNumber>
    </recommendedName>
</protein>
<evidence type="ECO:0000256" key="7">
    <source>
        <dbReference type="ARBA" id="ARBA00022777"/>
    </source>
</evidence>
<dbReference type="SUPFAM" id="SSF47384">
    <property type="entry name" value="Homodimeric domain of signal transducing histidine kinase"/>
    <property type="match status" value="1"/>
</dbReference>
<comment type="subcellular location">
    <subcellularLocation>
        <location evidence="2">Membrane</location>
    </subcellularLocation>
</comment>
<dbReference type="RefSeq" id="WP_345008927.1">
    <property type="nucleotide sequence ID" value="NZ_BAABFC010000001.1"/>
</dbReference>
<dbReference type="Gene3D" id="3.30.565.10">
    <property type="entry name" value="Histidine kinase-like ATPase, C-terminal domain"/>
    <property type="match status" value="1"/>
</dbReference>
<dbReference type="SUPFAM" id="SSF55874">
    <property type="entry name" value="ATPase domain of HSP90 chaperone/DNA topoisomerase II/histidine kinase"/>
    <property type="match status" value="1"/>
</dbReference>
<dbReference type="InterPro" id="IPR005467">
    <property type="entry name" value="His_kinase_dom"/>
</dbReference>
<evidence type="ECO:0000313" key="13">
    <source>
        <dbReference type="Proteomes" id="UP001501321"/>
    </source>
</evidence>
<dbReference type="PANTHER" id="PTHR45436">
    <property type="entry name" value="SENSOR HISTIDINE KINASE YKOH"/>
    <property type="match status" value="1"/>
</dbReference>
<dbReference type="InterPro" id="IPR003594">
    <property type="entry name" value="HATPase_dom"/>
</dbReference>
<sequence>MMAPWRTLRGRLITLLALIFFIGQTILVLRVWHETQEQVYILAKAAQDQQMTDAELAKESGEAMEALLLTSAGQSALMLLLAYVGISWLVAPLKRLCQQLATRDPGNLQPIRLTGHTEELQAVTLVINELFAKLSLALQRERQFTADVAHELRTPLAGIKLNLELMENEGVPGVTPLIARLDELHRSVAQLLQMARLEPKFVMGLQEQLELVSRVIHPMQPELERLAAEAQMEIQWQLQPCWVKGEGDLLRHLLRNLVENAARYAQGSRHIHISLTCEGTQSWLRVADDGPGVPEAELSRLTDAFRRLDRRGSGVGLGLNLVARICQLHGASLQFSNRPEGGLLVAVGLPALPPQTK</sequence>
<dbReference type="NCBIfam" id="NF008025">
    <property type="entry name" value="PRK10755.1"/>
    <property type="match status" value="1"/>
</dbReference>
<dbReference type="Proteomes" id="UP001501321">
    <property type="component" value="Unassembled WGS sequence"/>
</dbReference>
<organism evidence="12 13">
    <name type="scientific">Pseudaeromonas paramecii</name>
    <dbReference type="NCBI Taxonomy" id="2138166"/>
    <lineage>
        <taxon>Bacteria</taxon>
        <taxon>Pseudomonadati</taxon>
        <taxon>Pseudomonadota</taxon>
        <taxon>Gammaproteobacteria</taxon>
        <taxon>Aeromonadales</taxon>
        <taxon>Aeromonadaceae</taxon>
        <taxon>Pseudaeromonas</taxon>
    </lineage>
</organism>
<dbReference type="InterPro" id="IPR004358">
    <property type="entry name" value="Sig_transdc_His_kin-like_C"/>
</dbReference>
<dbReference type="InterPro" id="IPR050428">
    <property type="entry name" value="TCS_sensor_his_kinase"/>
</dbReference>
<evidence type="ECO:0000256" key="4">
    <source>
        <dbReference type="ARBA" id="ARBA00022553"/>
    </source>
</evidence>
<dbReference type="EC" id="2.7.13.3" evidence="3"/>
<dbReference type="InterPro" id="IPR036890">
    <property type="entry name" value="HATPase_C_sf"/>
</dbReference>
<dbReference type="Gene3D" id="1.10.287.130">
    <property type="match status" value="1"/>
</dbReference>
<evidence type="ECO:0000256" key="9">
    <source>
        <dbReference type="ARBA" id="ARBA00023136"/>
    </source>
</evidence>
<evidence type="ECO:0000256" key="3">
    <source>
        <dbReference type="ARBA" id="ARBA00012438"/>
    </source>
</evidence>
<gene>
    <name evidence="12" type="primary">pmrB</name>
    <name evidence="12" type="ORF">GCM10023095_00760</name>
</gene>
<keyword evidence="4" id="KW-0597">Phosphoprotein</keyword>
<keyword evidence="13" id="KW-1185">Reference proteome</keyword>
<evidence type="ECO:0000256" key="10">
    <source>
        <dbReference type="SAM" id="Phobius"/>
    </source>
</evidence>
<dbReference type="PRINTS" id="PR00344">
    <property type="entry name" value="BCTRLSENSOR"/>
</dbReference>